<accession>A0ABM0IHJ5</accession>
<gene>
    <name evidence="3" type="primary">FAM177B</name>
</gene>
<dbReference type="PANTHER" id="PTHR31206">
    <property type="entry name" value="LP10445P"/>
    <property type="match status" value="1"/>
</dbReference>
<reference evidence="3" key="1">
    <citation type="submission" date="2025-08" db="UniProtKB">
        <authorList>
            <consortium name="RefSeq"/>
        </authorList>
    </citation>
    <scope>IDENTIFICATION</scope>
</reference>
<dbReference type="InterPro" id="IPR028260">
    <property type="entry name" value="FAM177"/>
</dbReference>
<dbReference type="GeneID" id="101646861"/>
<dbReference type="Proteomes" id="UP000694863">
    <property type="component" value="Unplaced"/>
</dbReference>
<dbReference type="Pfam" id="PF14774">
    <property type="entry name" value="FAM177"/>
    <property type="match status" value="1"/>
</dbReference>
<feature type="region of interest" description="Disordered" evidence="1">
    <location>
        <begin position="1"/>
        <end position="29"/>
    </location>
</feature>
<dbReference type="PANTHER" id="PTHR31206:SF9">
    <property type="entry name" value="PROTEIN FAM177B"/>
    <property type="match status" value="1"/>
</dbReference>
<evidence type="ECO:0000313" key="2">
    <source>
        <dbReference type="Proteomes" id="UP000694863"/>
    </source>
</evidence>
<proteinExistence type="predicted"/>
<protein>
    <submittedName>
        <fullName evidence="3">Protein FAM177B</fullName>
    </submittedName>
</protein>
<dbReference type="RefSeq" id="XP_004700213.2">
    <property type="nucleotide sequence ID" value="XM_004700156.2"/>
</dbReference>
<name>A0ABM0IHJ5_ECHTE</name>
<evidence type="ECO:0000256" key="1">
    <source>
        <dbReference type="SAM" id="MobiDB-lite"/>
    </source>
</evidence>
<evidence type="ECO:0000313" key="3">
    <source>
        <dbReference type="RefSeq" id="XP_004700213.2"/>
    </source>
</evidence>
<feature type="compositionally biased region" description="Polar residues" evidence="1">
    <location>
        <begin position="7"/>
        <end position="19"/>
    </location>
</feature>
<organism evidence="2 3">
    <name type="scientific">Echinops telfairi</name>
    <name type="common">Lesser hedgehog tenrec</name>
    <dbReference type="NCBI Taxonomy" id="9371"/>
    <lineage>
        <taxon>Eukaryota</taxon>
        <taxon>Metazoa</taxon>
        <taxon>Chordata</taxon>
        <taxon>Craniata</taxon>
        <taxon>Vertebrata</taxon>
        <taxon>Euteleostomi</taxon>
        <taxon>Mammalia</taxon>
        <taxon>Eutheria</taxon>
        <taxon>Afrotheria</taxon>
        <taxon>Tenrecidae</taxon>
        <taxon>Tenrecinae</taxon>
        <taxon>Echinops</taxon>
    </lineage>
</organism>
<sequence length="295" mass="33545">MKKDNSQELQVENSGSSKRTTPKRIIHFADGDIMEEYSTEEEEEKEEQRMNPMLDPAKLSWGSYLWFWAGRIARTSFSACEFLGGRFAIFFGLDQPKYQYVVNEYYRTQHKESDREIGRNGAKALSAEGANEKSHLQTQGLEYGTRQKDTAEDLPQGKLLSLSVNTKPDSIHNVLFPRSCIRNFLIRIKQNPSRSSVEAGVFVKRRAGGERAEAGLPGARPAAFRRETEARLRAKIREPGWSHGFNNTFSPSPQILGKKLLKKLRASSFDLLTFWFTGKPFNHHATRITVTGNIK</sequence>
<keyword evidence="2" id="KW-1185">Reference proteome</keyword>